<dbReference type="PANTHER" id="PTHR37332">
    <property type="entry name" value="EXPRESSED PROTEIN"/>
    <property type="match status" value="1"/>
</dbReference>
<feature type="non-terminal residue" evidence="2">
    <location>
        <position position="377"/>
    </location>
</feature>
<evidence type="ECO:0000313" key="3">
    <source>
        <dbReference type="Proteomes" id="UP000696485"/>
    </source>
</evidence>
<gene>
    <name evidence="2" type="ORF">BG006_001585</name>
</gene>
<reference evidence="2" key="1">
    <citation type="journal article" date="2020" name="Fungal Divers.">
        <title>Resolving the Mortierellaceae phylogeny through synthesis of multi-gene phylogenetics and phylogenomics.</title>
        <authorList>
            <person name="Vandepol N."/>
            <person name="Liber J."/>
            <person name="Desiro A."/>
            <person name="Na H."/>
            <person name="Kennedy M."/>
            <person name="Barry K."/>
            <person name="Grigoriev I.V."/>
            <person name="Miller A.N."/>
            <person name="O'Donnell K."/>
            <person name="Stajich J.E."/>
            <person name="Bonito G."/>
        </authorList>
    </citation>
    <scope>NUCLEOTIDE SEQUENCE</scope>
    <source>
        <strain evidence="2">NVP1</strain>
    </source>
</reference>
<proteinExistence type="predicted"/>
<feature type="region of interest" description="Disordered" evidence="1">
    <location>
        <begin position="117"/>
        <end position="211"/>
    </location>
</feature>
<evidence type="ECO:0000313" key="2">
    <source>
        <dbReference type="EMBL" id="KAF9323314.1"/>
    </source>
</evidence>
<keyword evidence="3" id="KW-1185">Reference proteome</keyword>
<comment type="caution">
    <text evidence="2">The sequence shown here is derived from an EMBL/GenBank/DDBJ whole genome shotgun (WGS) entry which is preliminary data.</text>
</comment>
<protein>
    <submittedName>
        <fullName evidence="2">Uncharacterized protein</fullName>
    </submittedName>
</protein>
<feature type="compositionally biased region" description="Low complexity" evidence="1">
    <location>
        <begin position="179"/>
        <end position="200"/>
    </location>
</feature>
<evidence type="ECO:0000256" key="1">
    <source>
        <dbReference type="SAM" id="MobiDB-lite"/>
    </source>
</evidence>
<organism evidence="2 3">
    <name type="scientific">Podila minutissima</name>
    <dbReference type="NCBI Taxonomy" id="64525"/>
    <lineage>
        <taxon>Eukaryota</taxon>
        <taxon>Fungi</taxon>
        <taxon>Fungi incertae sedis</taxon>
        <taxon>Mucoromycota</taxon>
        <taxon>Mortierellomycotina</taxon>
        <taxon>Mortierellomycetes</taxon>
        <taxon>Mortierellales</taxon>
        <taxon>Mortierellaceae</taxon>
        <taxon>Podila</taxon>
    </lineage>
</organism>
<dbReference type="AlphaFoldDB" id="A0A9P5VH16"/>
<dbReference type="EMBL" id="JAAAUY010001314">
    <property type="protein sequence ID" value="KAF9323314.1"/>
    <property type="molecule type" value="Genomic_DNA"/>
</dbReference>
<sequence length="377" mass="40201">MASTDSLYVNADDGKSVMASSILSTTSSASSTKSGSTRSTKSRSTTKSSKSSTPSIPATPNFKRTIDPLSMSSKAVGPGFMPNFNTHLFAPGFVIPEKTTAAGGPKAYQSKQLSFVDKKNKAKSVNGSSSKSTKSSKAASSDKSIKSSASSTKSTIHSSHTTSSGPNKSSTTAAPPVPKSSSANTTSAPSASTITVTSPTNVSSPIDEHQNGDSIAETLDKLSMTTAGLTRTETGHLNPHMPSPHGQRRQSVMNATSELLAKRISTWEYLAKVHYGSSAFYNTIVLTEADLRAYFSPDTVQKRTYQCFLLGTSLANVLDIPDIPNYTRSLATVLQEYEHFLLQESKSKMNFFKGSKKLGDAKSFEETGEYSQFEVKN</sequence>
<accession>A0A9P5VH16</accession>
<feature type="compositionally biased region" description="Low complexity" evidence="1">
    <location>
        <begin position="123"/>
        <end position="165"/>
    </location>
</feature>
<dbReference type="PANTHER" id="PTHR37332:SF1">
    <property type="entry name" value="ELMO DOMAIN-CONTAINING PROTEIN"/>
    <property type="match status" value="1"/>
</dbReference>
<feature type="region of interest" description="Disordered" evidence="1">
    <location>
        <begin position="22"/>
        <end position="70"/>
    </location>
</feature>
<dbReference type="Proteomes" id="UP000696485">
    <property type="component" value="Unassembled WGS sequence"/>
</dbReference>
<feature type="compositionally biased region" description="Low complexity" evidence="1">
    <location>
        <begin position="22"/>
        <end position="59"/>
    </location>
</feature>
<name>A0A9P5VH16_9FUNG</name>